<accession>A0A395HIS6</accession>
<dbReference type="InterPro" id="IPR053710">
    <property type="entry name" value="Arylamine_NAT_domain_sf"/>
</dbReference>
<dbReference type="Proteomes" id="UP000248961">
    <property type="component" value="Unassembled WGS sequence"/>
</dbReference>
<dbReference type="PRINTS" id="PR01543">
    <property type="entry name" value="ANATRNSFRASE"/>
</dbReference>
<dbReference type="OrthoDB" id="10260017at2759"/>
<dbReference type="GeneID" id="37198526"/>
<dbReference type="GO" id="GO:0016407">
    <property type="term" value="F:acetyltransferase activity"/>
    <property type="evidence" value="ECO:0007669"/>
    <property type="project" value="InterPro"/>
</dbReference>
<dbReference type="SUPFAM" id="SSF54001">
    <property type="entry name" value="Cysteine proteinases"/>
    <property type="match status" value="1"/>
</dbReference>
<proteinExistence type="inferred from homology"/>
<dbReference type="PANTHER" id="PTHR11786:SF0">
    <property type="entry name" value="ARYLAMINE N-ACETYLTRANSFERASE 4-RELATED"/>
    <property type="match status" value="1"/>
</dbReference>
<dbReference type="RefSeq" id="XP_025546986.1">
    <property type="nucleotide sequence ID" value="XM_025694237.1"/>
</dbReference>
<organism evidence="3 4">
    <name type="scientific">Aspergillus homomorphus (strain CBS 101889)</name>
    <dbReference type="NCBI Taxonomy" id="1450537"/>
    <lineage>
        <taxon>Eukaryota</taxon>
        <taxon>Fungi</taxon>
        <taxon>Dikarya</taxon>
        <taxon>Ascomycota</taxon>
        <taxon>Pezizomycotina</taxon>
        <taxon>Eurotiomycetes</taxon>
        <taxon>Eurotiomycetidae</taxon>
        <taxon>Eurotiales</taxon>
        <taxon>Aspergillaceae</taxon>
        <taxon>Aspergillus</taxon>
        <taxon>Aspergillus subgen. Circumdati</taxon>
    </lineage>
</organism>
<dbReference type="InterPro" id="IPR001447">
    <property type="entry name" value="Arylamine_N-AcTrfase"/>
</dbReference>
<comment type="similarity">
    <text evidence="1 2">Belongs to the arylamine N-acetyltransferase family.</text>
</comment>
<keyword evidence="4" id="KW-1185">Reference proteome</keyword>
<dbReference type="InterPro" id="IPR038765">
    <property type="entry name" value="Papain-like_cys_pep_sf"/>
</dbReference>
<dbReference type="VEuPathDB" id="FungiDB:BO97DRAFT_399310"/>
<dbReference type="Gene3D" id="3.30.2140.20">
    <property type="match status" value="1"/>
</dbReference>
<protein>
    <submittedName>
        <fullName evidence="3">N-hydroxyarylamine O-acetyltransferase</fullName>
    </submittedName>
</protein>
<name>A0A395HIS6_ASPHC</name>
<gene>
    <name evidence="3" type="ORF">BO97DRAFT_399310</name>
</gene>
<reference evidence="3 4" key="1">
    <citation type="submission" date="2018-02" db="EMBL/GenBank/DDBJ databases">
        <title>The genomes of Aspergillus section Nigri reveals drivers in fungal speciation.</title>
        <authorList>
            <consortium name="DOE Joint Genome Institute"/>
            <person name="Vesth T.C."/>
            <person name="Nybo J."/>
            <person name="Theobald S."/>
            <person name="Brandl J."/>
            <person name="Frisvad J.C."/>
            <person name="Nielsen K.F."/>
            <person name="Lyhne E.K."/>
            <person name="Kogle M.E."/>
            <person name="Kuo A."/>
            <person name="Riley R."/>
            <person name="Clum A."/>
            <person name="Nolan M."/>
            <person name="Lipzen A."/>
            <person name="Salamov A."/>
            <person name="Henrissat B."/>
            <person name="Wiebenga A."/>
            <person name="De vries R.P."/>
            <person name="Grigoriev I.V."/>
            <person name="Mortensen U.H."/>
            <person name="Andersen M.R."/>
            <person name="Baker S.E."/>
        </authorList>
    </citation>
    <scope>NUCLEOTIDE SEQUENCE [LARGE SCALE GENOMIC DNA]</scope>
    <source>
        <strain evidence="3 4">CBS 101889</strain>
    </source>
</reference>
<dbReference type="PANTHER" id="PTHR11786">
    <property type="entry name" value="N-HYDROXYARYLAMINE O-ACETYLTRANSFERASE"/>
    <property type="match status" value="1"/>
</dbReference>
<dbReference type="Pfam" id="PF00797">
    <property type="entry name" value="Acetyltransf_2"/>
    <property type="match status" value="1"/>
</dbReference>
<evidence type="ECO:0000313" key="4">
    <source>
        <dbReference type="Proteomes" id="UP000248961"/>
    </source>
</evidence>
<sequence length="323" mass="36799">MGSHMDWSQRPIYSPDQVERYYDRIGLPRKYRRSSIPTDEEAALGFLRVLLCYQVAAVPFENLNLHYSVHRDISVDPFKIFEKVVDSKAARGGYCMENSSLFGTVLRSLGYQVYPVGGRVNEAAQPMSASKNWKGPKFDGWNHLVNIVTIGTQEYLVDVGFGSNGPHQPVPLTEGYQFHNVGDQRGRLVHGPIAQYTRAGQSIWQYEFSNGEAPWIPAYCFTEEEFLPEDFAMINYYMSTHRASWFTFHVVCVRMILDEAGERLVGDLTLFNDKLKRRIGATSELVASFTSEEERVAALETYFQIPLTAADRESIRHTITEIL</sequence>
<evidence type="ECO:0000313" key="3">
    <source>
        <dbReference type="EMBL" id="RAL07832.1"/>
    </source>
</evidence>
<dbReference type="EMBL" id="KZ824324">
    <property type="protein sequence ID" value="RAL07832.1"/>
    <property type="molecule type" value="Genomic_DNA"/>
</dbReference>
<evidence type="ECO:0000256" key="1">
    <source>
        <dbReference type="ARBA" id="ARBA00006547"/>
    </source>
</evidence>
<evidence type="ECO:0000256" key="2">
    <source>
        <dbReference type="RuleBase" id="RU003452"/>
    </source>
</evidence>
<dbReference type="STRING" id="1450537.A0A395HIS6"/>
<keyword evidence="2" id="KW-0012">Acyltransferase</keyword>
<keyword evidence="2 3" id="KW-0808">Transferase</keyword>
<dbReference type="AlphaFoldDB" id="A0A395HIS6"/>